<reference evidence="1" key="1">
    <citation type="submission" date="2020-11" db="EMBL/GenBank/DDBJ databases">
        <authorList>
            <consortium name="DOE Joint Genome Institute"/>
            <person name="Ahrendt S."/>
            <person name="Riley R."/>
            <person name="Andreopoulos W."/>
            <person name="Labutti K."/>
            <person name="Pangilinan J."/>
            <person name="Ruiz-Duenas F.J."/>
            <person name="Barrasa J.M."/>
            <person name="Sanchez-Garcia M."/>
            <person name="Camarero S."/>
            <person name="Miyauchi S."/>
            <person name="Serrano A."/>
            <person name="Linde D."/>
            <person name="Babiker R."/>
            <person name="Drula E."/>
            <person name="Ayuso-Fernandez I."/>
            <person name="Pacheco R."/>
            <person name="Padilla G."/>
            <person name="Ferreira P."/>
            <person name="Barriuso J."/>
            <person name="Kellner H."/>
            <person name="Castanera R."/>
            <person name="Alfaro M."/>
            <person name="Ramirez L."/>
            <person name="Pisabarro A.G."/>
            <person name="Kuo A."/>
            <person name="Tritt A."/>
            <person name="Lipzen A."/>
            <person name="He G."/>
            <person name="Yan M."/>
            <person name="Ng V."/>
            <person name="Cullen D."/>
            <person name="Martin F."/>
            <person name="Rosso M.-N."/>
            <person name="Henrissat B."/>
            <person name="Hibbett D."/>
            <person name="Martinez A.T."/>
            <person name="Grigoriev I.V."/>
        </authorList>
    </citation>
    <scope>NUCLEOTIDE SEQUENCE</scope>
    <source>
        <strain evidence="1">AH 40177</strain>
    </source>
</reference>
<dbReference type="OrthoDB" id="3270987at2759"/>
<accession>A0A9P5PQK6</accession>
<comment type="caution">
    <text evidence="1">The sequence shown here is derived from an EMBL/GenBank/DDBJ whole genome shotgun (WGS) entry which is preliminary data.</text>
</comment>
<gene>
    <name evidence="1" type="ORF">BDP27DRAFT_1422727</name>
</gene>
<protein>
    <recommendedName>
        <fullName evidence="3">F-box domain-containing protein</fullName>
    </recommendedName>
</protein>
<dbReference type="Gene3D" id="3.80.10.10">
    <property type="entry name" value="Ribonuclease Inhibitor"/>
    <property type="match status" value="1"/>
</dbReference>
<name>A0A9P5PQK6_9AGAR</name>
<evidence type="ECO:0000313" key="1">
    <source>
        <dbReference type="EMBL" id="KAF9067569.1"/>
    </source>
</evidence>
<dbReference type="Proteomes" id="UP000772434">
    <property type="component" value="Unassembled WGS sequence"/>
</dbReference>
<proteinExistence type="predicted"/>
<dbReference type="SUPFAM" id="SSF52047">
    <property type="entry name" value="RNI-like"/>
    <property type="match status" value="1"/>
</dbReference>
<evidence type="ECO:0008006" key="3">
    <source>
        <dbReference type="Google" id="ProtNLM"/>
    </source>
</evidence>
<dbReference type="InterPro" id="IPR032675">
    <property type="entry name" value="LRR_dom_sf"/>
</dbReference>
<sequence length="485" mass="54987">MTRRVVQAVPNEILDIIFDNCCDTNLFSVADAKLVDSLEEIPALTLSSVCSQWRRVGLSSSRIWSRISLDLEGEFPPGEDQLSMILTIFISRSRQQPLALSICISDSPTPEYWCPYEPLAILCREYRRWSSFTFQCWSTFTFHDWTVDHLFRSADLDSSLPLEAFPVLVDLDLALGDSLSFFTVRAPSLQQLNLHQCSHQVWKSSLSPLDHVTHLRLDKIWSLFIQGTISELTGLHSLDVDDGMDVWDLIWLDSRGDEATPAACPSIEVLNVSHYEDRTFDSIFPYISLPSLRTLCLDCAQDFVETGHFWPSFNPFMAFVKRSSFLLTTLCIKCVAFSDSELIYLLYHIPTLLDLTVMGPNINYGEDEAMLTGRFLQSLHVGTSSLLQPTTPLVPRLRCLTINVGGYFFDDKAALDLVESRWAPHGSKYGIDCLRSFTIIFRARMNVPKAYDALNSFKKDGMKITVACKRYGFLWKARRACSLGS</sequence>
<dbReference type="EMBL" id="JADNRY010000071">
    <property type="protein sequence ID" value="KAF9067569.1"/>
    <property type="molecule type" value="Genomic_DNA"/>
</dbReference>
<keyword evidence="2" id="KW-1185">Reference proteome</keyword>
<evidence type="ECO:0000313" key="2">
    <source>
        <dbReference type="Proteomes" id="UP000772434"/>
    </source>
</evidence>
<organism evidence="1 2">
    <name type="scientific">Rhodocollybia butyracea</name>
    <dbReference type="NCBI Taxonomy" id="206335"/>
    <lineage>
        <taxon>Eukaryota</taxon>
        <taxon>Fungi</taxon>
        <taxon>Dikarya</taxon>
        <taxon>Basidiomycota</taxon>
        <taxon>Agaricomycotina</taxon>
        <taxon>Agaricomycetes</taxon>
        <taxon>Agaricomycetidae</taxon>
        <taxon>Agaricales</taxon>
        <taxon>Marasmiineae</taxon>
        <taxon>Omphalotaceae</taxon>
        <taxon>Rhodocollybia</taxon>
    </lineage>
</organism>
<dbReference type="AlphaFoldDB" id="A0A9P5PQK6"/>